<dbReference type="InterPro" id="IPR052210">
    <property type="entry name" value="LysM1-like"/>
</dbReference>
<comment type="similarity">
    <text evidence="4">Belongs to the secreted LysM effector family.</text>
</comment>
<dbReference type="PANTHER" id="PTHR34997:SF2">
    <property type="entry name" value="LYSM DOMAIN-CONTAINING PROTEIN-RELATED"/>
    <property type="match status" value="1"/>
</dbReference>
<keyword evidence="1" id="KW-0147">Chitin-binding</keyword>
<feature type="domain" description="LysM" evidence="7">
    <location>
        <begin position="181"/>
        <end position="228"/>
    </location>
</feature>
<gene>
    <name evidence="8" type="ORF">B0H63DRAFT_385493</name>
</gene>
<keyword evidence="3" id="KW-0843">Virulence</keyword>
<feature type="compositionally biased region" description="Low complexity" evidence="5">
    <location>
        <begin position="94"/>
        <end position="138"/>
    </location>
</feature>
<dbReference type="Proteomes" id="UP001285441">
    <property type="component" value="Unassembled WGS sequence"/>
</dbReference>
<evidence type="ECO:0000259" key="7">
    <source>
        <dbReference type="PROSITE" id="PS51782"/>
    </source>
</evidence>
<evidence type="ECO:0000256" key="4">
    <source>
        <dbReference type="ARBA" id="ARBA00044955"/>
    </source>
</evidence>
<feature type="signal peptide" evidence="6">
    <location>
        <begin position="1"/>
        <end position="21"/>
    </location>
</feature>
<dbReference type="SMART" id="SM00257">
    <property type="entry name" value="LysM"/>
    <property type="match status" value="3"/>
</dbReference>
<comment type="caution">
    <text evidence="8">The sequence shown here is derived from an EMBL/GenBank/DDBJ whole genome shotgun (WGS) entry which is preliminary data.</text>
</comment>
<dbReference type="InterPro" id="IPR018392">
    <property type="entry name" value="LysM"/>
</dbReference>
<feature type="chain" id="PRO_5041954458" description="LysM domain-containing protein" evidence="6">
    <location>
        <begin position="22"/>
        <end position="584"/>
    </location>
</feature>
<protein>
    <recommendedName>
        <fullName evidence="7">LysM domain-containing protein</fullName>
    </recommendedName>
</protein>
<evidence type="ECO:0000256" key="6">
    <source>
        <dbReference type="SAM" id="SignalP"/>
    </source>
</evidence>
<dbReference type="PROSITE" id="PS51782">
    <property type="entry name" value="LYSM"/>
    <property type="match status" value="3"/>
</dbReference>
<evidence type="ECO:0000313" key="8">
    <source>
        <dbReference type="EMBL" id="KAK3395012.1"/>
    </source>
</evidence>
<sequence>MSLLKTAAAVALSLSAHRARAQDSSPSGPTMPNIASNCNAYHTVVSGDGCWSITQLYDITLAEFYAWNPDVTDDCSTNFWLGYSYCVGIGAATPSTTSSSSRSGTSSSTKSTASTSSHSITSTTSSSATVPSQPPSSTFVSNTEPYSTRYPITNLTIAPTSISDAFPPQRTQPGQPATCNDWYLVSAADTCDTIVSSSSWLTKANLLAWNPALGSDCAGLYDGWWVCISVKVASVDISIGYTTTDAPADVPTLTGSYTPTTYPTVNTSFTASPTQAGLVSGCKAFFQAQSGDTCRDFVNNYLTQQDFFAWNPSLNGNCDGLWAGYYYCVVGPNGAPEVLPPTVTVAPSVKPPGQIGTCTRWYKRDGESCAELSAMFGTFSTADFISWNPSVGSSCSTIVDGAWYCVAIPGTPTTRTAPVQTTEFPTGTPTQTGLAQGCTHLWQVGTGDTCASIANANGISESQFLQWNPAVGATTCDNLVEDFYVCVAVGVMTTPPGSATSTSHSTVASTPVSSSHVVSSTTTSSAAGGGPVTTPTPTQSGMATGCRRFYLAQSGDGCWAIANSAGIDLKYVYPPQVITLNGYT</sequence>
<feature type="domain" description="LysM" evidence="7">
    <location>
        <begin position="440"/>
        <end position="487"/>
    </location>
</feature>
<organism evidence="8 9">
    <name type="scientific">Podospora didyma</name>
    <dbReference type="NCBI Taxonomy" id="330526"/>
    <lineage>
        <taxon>Eukaryota</taxon>
        <taxon>Fungi</taxon>
        <taxon>Dikarya</taxon>
        <taxon>Ascomycota</taxon>
        <taxon>Pezizomycotina</taxon>
        <taxon>Sordariomycetes</taxon>
        <taxon>Sordariomycetidae</taxon>
        <taxon>Sordariales</taxon>
        <taxon>Podosporaceae</taxon>
        <taxon>Podospora</taxon>
    </lineage>
</organism>
<feature type="compositionally biased region" description="Low complexity" evidence="5">
    <location>
        <begin position="497"/>
        <end position="538"/>
    </location>
</feature>
<proteinExistence type="inferred from homology"/>
<dbReference type="SUPFAM" id="SSF54106">
    <property type="entry name" value="LysM domain"/>
    <property type="match status" value="2"/>
</dbReference>
<dbReference type="PANTHER" id="PTHR34997">
    <property type="entry name" value="AM15"/>
    <property type="match status" value="1"/>
</dbReference>
<dbReference type="InterPro" id="IPR036779">
    <property type="entry name" value="LysM_dom_sf"/>
</dbReference>
<feature type="domain" description="LysM" evidence="7">
    <location>
        <begin position="40"/>
        <end position="87"/>
    </location>
</feature>
<dbReference type="GO" id="GO:0008061">
    <property type="term" value="F:chitin binding"/>
    <property type="evidence" value="ECO:0007669"/>
    <property type="project" value="UniProtKB-KW"/>
</dbReference>
<dbReference type="AlphaFoldDB" id="A0AAE0P872"/>
<feature type="region of interest" description="Disordered" evidence="5">
    <location>
        <begin position="497"/>
        <end position="539"/>
    </location>
</feature>
<dbReference type="CDD" id="cd00118">
    <property type="entry name" value="LysM"/>
    <property type="match status" value="2"/>
</dbReference>
<reference evidence="8" key="1">
    <citation type="journal article" date="2023" name="Mol. Phylogenet. Evol.">
        <title>Genome-scale phylogeny and comparative genomics of the fungal order Sordariales.</title>
        <authorList>
            <person name="Hensen N."/>
            <person name="Bonometti L."/>
            <person name="Westerberg I."/>
            <person name="Brannstrom I.O."/>
            <person name="Guillou S."/>
            <person name="Cros-Aarteil S."/>
            <person name="Calhoun S."/>
            <person name="Haridas S."/>
            <person name="Kuo A."/>
            <person name="Mondo S."/>
            <person name="Pangilinan J."/>
            <person name="Riley R."/>
            <person name="LaButti K."/>
            <person name="Andreopoulos B."/>
            <person name="Lipzen A."/>
            <person name="Chen C."/>
            <person name="Yan M."/>
            <person name="Daum C."/>
            <person name="Ng V."/>
            <person name="Clum A."/>
            <person name="Steindorff A."/>
            <person name="Ohm R.A."/>
            <person name="Martin F."/>
            <person name="Silar P."/>
            <person name="Natvig D.O."/>
            <person name="Lalanne C."/>
            <person name="Gautier V."/>
            <person name="Ament-Velasquez S.L."/>
            <person name="Kruys A."/>
            <person name="Hutchinson M.I."/>
            <person name="Powell A.J."/>
            <person name="Barry K."/>
            <person name="Miller A.N."/>
            <person name="Grigoriev I.V."/>
            <person name="Debuchy R."/>
            <person name="Gladieux P."/>
            <person name="Hiltunen Thoren M."/>
            <person name="Johannesson H."/>
        </authorList>
    </citation>
    <scope>NUCLEOTIDE SEQUENCE</scope>
    <source>
        <strain evidence="8">CBS 232.78</strain>
    </source>
</reference>
<reference evidence="8" key="2">
    <citation type="submission" date="2023-06" db="EMBL/GenBank/DDBJ databases">
        <authorList>
            <consortium name="Lawrence Berkeley National Laboratory"/>
            <person name="Haridas S."/>
            <person name="Hensen N."/>
            <person name="Bonometti L."/>
            <person name="Westerberg I."/>
            <person name="Brannstrom I.O."/>
            <person name="Guillou S."/>
            <person name="Cros-Aarteil S."/>
            <person name="Calhoun S."/>
            <person name="Kuo A."/>
            <person name="Mondo S."/>
            <person name="Pangilinan J."/>
            <person name="Riley R."/>
            <person name="LaButti K."/>
            <person name="Andreopoulos B."/>
            <person name="Lipzen A."/>
            <person name="Chen C."/>
            <person name="Yanf M."/>
            <person name="Daum C."/>
            <person name="Ng V."/>
            <person name="Clum A."/>
            <person name="Steindorff A."/>
            <person name="Ohm R."/>
            <person name="Martin F."/>
            <person name="Silar P."/>
            <person name="Natvig D."/>
            <person name="Lalanne C."/>
            <person name="Gautier V."/>
            <person name="Ament-velasquez S.L."/>
            <person name="Kruys A."/>
            <person name="Hutchinson M.I."/>
            <person name="Powell A.J."/>
            <person name="Barry K."/>
            <person name="Miller A.N."/>
            <person name="Grigoriev I.V."/>
            <person name="Debuchy R."/>
            <person name="Gladieux P."/>
            <person name="Thoren M.H."/>
            <person name="Johannesson H."/>
        </authorList>
    </citation>
    <scope>NUCLEOTIDE SEQUENCE</scope>
    <source>
        <strain evidence="8">CBS 232.78</strain>
    </source>
</reference>
<dbReference type="EMBL" id="JAULSW010000001">
    <property type="protein sequence ID" value="KAK3395012.1"/>
    <property type="molecule type" value="Genomic_DNA"/>
</dbReference>
<keyword evidence="9" id="KW-1185">Reference proteome</keyword>
<feature type="region of interest" description="Disordered" evidence="5">
    <location>
        <begin position="94"/>
        <end position="145"/>
    </location>
</feature>
<evidence type="ECO:0000256" key="2">
    <source>
        <dbReference type="ARBA" id="ARBA00022729"/>
    </source>
</evidence>
<accession>A0AAE0P872</accession>
<dbReference type="Gene3D" id="3.10.350.10">
    <property type="entry name" value="LysM domain"/>
    <property type="match status" value="5"/>
</dbReference>
<evidence type="ECO:0000313" key="9">
    <source>
        <dbReference type="Proteomes" id="UP001285441"/>
    </source>
</evidence>
<dbReference type="Pfam" id="PF01476">
    <property type="entry name" value="LysM"/>
    <property type="match status" value="2"/>
</dbReference>
<name>A0AAE0P872_9PEZI</name>
<keyword evidence="2 6" id="KW-0732">Signal</keyword>
<evidence type="ECO:0000256" key="5">
    <source>
        <dbReference type="SAM" id="MobiDB-lite"/>
    </source>
</evidence>
<evidence type="ECO:0000256" key="1">
    <source>
        <dbReference type="ARBA" id="ARBA00022669"/>
    </source>
</evidence>
<evidence type="ECO:0000256" key="3">
    <source>
        <dbReference type="ARBA" id="ARBA00023026"/>
    </source>
</evidence>